<dbReference type="InterPro" id="IPR013324">
    <property type="entry name" value="RNA_pol_sigma_r3/r4-like"/>
</dbReference>
<evidence type="ECO:0000256" key="4">
    <source>
        <dbReference type="ARBA" id="ARBA00023163"/>
    </source>
</evidence>
<accession>A0AA37HUW6</accession>
<dbReference type="GO" id="GO:0006352">
    <property type="term" value="P:DNA-templated transcription initiation"/>
    <property type="evidence" value="ECO:0007669"/>
    <property type="project" value="InterPro"/>
</dbReference>
<dbReference type="RefSeq" id="WP_006282355.1">
    <property type="nucleotide sequence ID" value="NZ_BPTR01000001.1"/>
</dbReference>
<keyword evidence="1" id="KW-0805">Transcription regulation</keyword>
<dbReference type="GO" id="GO:0003677">
    <property type="term" value="F:DNA binding"/>
    <property type="evidence" value="ECO:0007669"/>
    <property type="project" value="UniProtKB-KW"/>
</dbReference>
<evidence type="ECO:0000313" key="12">
    <source>
        <dbReference type="Proteomes" id="UP000216189"/>
    </source>
</evidence>
<evidence type="ECO:0000259" key="7">
    <source>
        <dbReference type="Pfam" id="PF04539"/>
    </source>
</evidence>
<dbReference type="EMBL" id="BPTR01000001">
    <property type="protein sequence ID" value="GJG27155.1"/>
    <property type="molecule type" value="Genomic_DNA"/>
</dbReference>
<sequence>MRQLKISKSITNRSSEALDKYLAEISREPMVSIDEETELAQQIRKGGRAGDRAKEKLVKANLRFVVSVAKQYQHQGLTLTDLIDEGNIGLVKAAEKFDETRGFKFISYAVWWIRQSIMQAIAEQSRIVRLPLNQVGAVSKINQVTAKFVQEHNRRPSADELATLTGIDADKIQKSLNADSHQMSIDAPFSDDDDNSMSDMLSSGDDSRTDRQVDYESMQNDMEGVLKSVLKDRELKIVKDCFGIGGPEKGLEEIGEEMGLTRERVRQIREKSIMKIRQSGNAKLLMKYLG</sequence>
<dbReference type="NCBIfam" id="TIGR02937">
    <property type="entry name" value="sigma70-ECF"/>
    <property type="match status" value="1"/>
</dbReference>
<dbReference type="PRINTS" id="PR00046">
    <property type="entry name" value="SIGMA70FCT"/>
</dbReference>
<dbReference type="SUPFAM" id="SSF88946">
    <property type="entry name" value="Sigma2 domain of RNA polymerase sigma factors"/>
    <property type="match status" value="1"/>
</dbReference>
<comment type="caution">
    <text evidence="10">The sequence shown here is derived from an EMBL/GenBank/DDBJ whole genome shotgun (WGS) entry which is preliminary data.</text>
</comment>
<evidence type="ECO:0000256" key="5">
    <source>
        <dbReference type="SAM" id="MobiDB-lite"/>
    </source>
</evidence>
<reference evidence="11 12" key="1">
    <citation type="submission" date="2017-08" db="EMBL/GenBank/DDBJ databases">
        <title>Comparative genomics of non-oral Prevotella species.</title>
        <authorList>
            <person name="Accetto T."/>
            <person name="Nograsek B."/>
            <person name="Avgustin G."/>
        </authorList>
    </citation>
    <scope>NUCLEOTIDE SEQUENCE [LARGE SCALE GENOMIC DNA]</scope>
    <source>
        <strain evidence="11 12">TC1-1</strain>
    </source>
</reference>
<dbReference type="InterPro" id="IPR007627">
    <property type="entry name" value="RNA_pol_sigma70_r2"/>
</dbReference>
<dbReference type="Pfam" id="PF04542">
    <property type="entry name" value="Sigma70_r2"/>
    <property type="match status" value="1"/>
</dbReference>
<evidence type="ECO:0000256" key="2">
    <source>
        <dbReference type="ARBA" id="ARBA00023082"/>
    </source>
</evidence>
<reference evidence="10" key="2">
    <citation type="submission" date="2021-08" db="EMBL/GenBank/DDBJ databases">
        <title>Prevotella lacticifex sp. nov., isolated from rumen of cow.</title>
        <authorList>
            <person name="Shinkai T."/>
            <person name="Ikeyama N."/>
            <person name="Kumagai M."/>
            <person name="Ohmori H."/>
            <person name="Sakamoto M."/>
            <person name="Ohkuma M."/>
            <person name="Mitsumori M."/>
        </authorList>
    </citation>
    <scope>NUCLEOTIDE SEQUENCE</scope>
    <source>
        <strain evidence="10">DSM 11371</strain>
    </source>
</reference>
<evidence type="ECO:0000313" key="13">
    <source>
        <dbReference type="Proteomes" id="UP000887043"/>
    </source>
</evidence>
<evidence type="ECO:0000259" key="9">
    <source>
        <dbReference type="Pfam" id="PF04545"/>
    </source>
</evidence>
<dbReference type="GO" id="GO:0016987">
    <property type="term" value="F:sigma factor activity"/>
    <property type="evidence" value="ECO:0007669"/>
    <property type="project" value="UniProtKB-KW"/>
</dbReference>
<dbReference type="InterPro" id="IPR050239">
    <property type="entry name" value="Sigma-70_RNA_pol_init_factors"/>
</dbReference>
<evidence type="ECO:0000259" key="8">
    <source>
        <dbReference type="Pfam" id="PF04542"/>
    </source>
</evidence>
<dbReference type="Proteomes" id="UP000216189">
    <property type="component" value="Unassembled WGS sequence"/>
</dbReference>
<keyword evidence="3" id="KW-0238">DNA-binding</keyword>
<feature type="domain" description="RNA polymerase sigma-70 region 2" evidence="8">
    <location>
        <begin position="57"/>
        <end position="126"/>
    </location>
</feature>
<dbReference type="Gene3D" id="1.10.601.10">
    <property type="entry name" value="RNA Polymerase Primary Sigma Factor"/>
    <property type="match status" value="1"/>
</dbReference>
<evidence type="ECO:0000259" key="6">
    <source>
        <dbReference type="Pfam" id="PF00140"/>
    </source>
</evidence>
<evidence type="ECO:0000313" key="11">
    <source>
        <dbReference type="EMBL" id="OYP53447.1"/>
    </source>
</evidence>
<gene>
    <name evidence="11" type="ORF">CIK91_12360</name>
    <name evidence="10" type="ORF">PRRU23_08550</name>
</gene>
<dbReference type="InterPro" id="IPR009042">
    <property type="entry name" value="RNA_pol_sigma70_r1_2"/>
</dbReference>
<feature type="domain" description="RNA polymerase sigma-70 region 4" evidence="9">
    <location>
        <begin position="229"/>
        <end position="278"/>
    </location>
</feature>
<dbReference type="PANTHER" id="PTHR30603">
    <property type="entry name" value="RNA POLYMERASE SIGMA FACTOR RPO"/>
    <property type="match status" value="1"/>
</dbReference>
<keyword evidence="2" id="KW-0731">Sigma factor</keyword>
<dbReference type="AlphaFoldDB" id="A0AA37HUW6"/>
<dbReference type="InterPro" id="IPR000943">
    <property type="entry name" value="RNA_pol_sigma70"/>
</dbReference>
<organism evidence="10 13">
    <name type="scientific">Segatella bryantii</name>
    <name type="common">Prevotella bryantii</name>
    <dbReference type="NCBI Taxonomy" id="77095"/>
    <lineage>
        <taxon>Bacteria</taxon>
        <taxon>Pseudomonadati</taxon>
        <taxon>Bacteroidota</taxon>
        <taxon>Bacteroidia</taxon>
        <taxon>Bacteroidales</taxon>
        <taxon>Prevotellaceae</taxon>
        <taxon>Segatella</taxon>
    </lineage>
</organism>
<dbReference type="InterPro" id="IPR036388">
    <property type="entry name" value="WH-like_DNA-bd_sf"/>
</dbReference>
<name>A0AA37HUW6_SEGBR</name>
<evidence type="ECO:0000313" key="10">
    <source>
        <dbReference type="EMBL" id="GJG27155.1"/>
    </source>
</evidence>
<dbReference type="Pfam" id="PF04539">
    <property type="entry name" value="Sigma70_r3"/>
    <property type="match status" value="1"/>
</dbReference>
<dbReference type="InterPro" id="IPR007624">
    <property type="entry name" value="RNA_pol_sigma70_r3"/>
</dbReference>
<dbReference type="EMBL" id="NPJF01000064">
    <property type="protein sequence ID" value="OYP53447.1"/>
    <property type="molecule type" value="Genomic_DNA"/>
</dbReference>
<dbReference type="InterPro" id="IPR007630">
    <property type="entry name" value="RNA_pol_sigma70_r4"/>
</dbReference>
<dbReference type="Pfam" id="PF00140">
    <property type="entry name" value="Sigma70_r1_2"/>
    <property type="match status" value="1"/>
</dbReference>
<evidence type="ECO:0000256" key="3">
    <source>
        <dbReference type="ARBA" id="ARBA00023125"/>
    </source>
</evidence>
<dbReference type="Proteomes" id="UP000887043">
    <property type="component" value="Unassembled WGS sequence"/>
</dbReference>
<protein>
    <submittedName>
        <fullName evidence="10">RNA polymerase sigma factor RpoD</fullName>
    </submittedName>
    <submittedName>
        <fullName evidence="11">RNA polymerase subunit sigma</fullName>
    </submittedName>
</protein>
<feature type="region of interest" description="Disordered" evidence="5">
    <location>
        <begin position="183"/>
        <end position="210"/>
    </location>
</feature>
<keyword evidence="4" id="KW-0804">Transcription</keyword>
<evidence type="ECO:0000256" key="1">
    <source>
        <dbReference type="ARBA" id="ARBA00023015"/>
    </source>
</evidence>
<dbReference type="Pfam" id="PF04545">
    <property type="entry name" value="Sigma70_r4"/>
    <property type="match status" value="1"/>
</dbReference>
<dbReference type="GeneID" id="72479796"/>
<proteinExistence type="predicted"/>
<dbReference type="PANTHER" id="PTHR30603:SF47">
    <property type="entry name" value="RNA POLYMERASE SIGMA FACTOR SIGD, CHLOROPLASTIC"/>
    <property type="match status" value="1"/>
</dbReference>
<dbReference type="Gene3D" id="1.10.10.10">
    <property type="entry name" value="Winged helix-like DNA-binding domain superfamily/Winged helix DNA-binding domain"/>
    <property type="match status" value="2"/>
</dbReference>
<feature type="domain" description="RNA polymerase sigma-70 region 3" evidence="7">
    <location>
        <begin position="139"/>
        <end position="205"/>
    </location>
</feature>
<keyword evidence="12" id="KW-1185">Reference proteome</keyword>
<dbReference type="SUPFAM" id="SSF88659">
    <property type="entry name" value="Sigma3 and sigma4 domains of RNA polymerase sigma factors"/>
    <property type="match status" value="2"/>
</dbReference>
<feature type="domain" description="RNA polymerase sigma-70 region 1.2" evidence="6">
    <location>
        <begin position="17"/>
        <end position="48"/>
    </location>
</feature>
<dbReference type="PIRSF" id="PIRSF000770">
    <property type="entry name" value="RNA_pol_sigma-SigE/K"/>
    <property type="match status" value="1"/>
</dbReference>
<dbReference type="InterPro" id="IPR013325">
    <property type="entry name" value="RNA_pol_sigma_r2"/>
</dbReference>
<dbReference type="InterPro" id="IPR014284">
    <property type="entry name" value="RNA_pol_sigma-70_dom"/>
</dbReference>